<dbReference type="OrthoDB" id="5191854at2"/>
<gene>
    <name evidence="1" type="ORF">DW674_06705</name>
</gene>
<dbReference type="Proteomes" id="UP000283442">
    <property type="component" value="Unassembled WGS sequence"/>
</dbReference>
<dbReference type="EMBL" id="QRHE01000006">
    <property type="protein sequence ID" value="RHF51451.1"/>
    <property type="molecule type" value="Genomic_DNA"/>
</dbReference>
<reference evidence="1 2" key="1">
    <citation type="submission" date="2018-08" db="EMBL/GenBank/DDBJ databases">
        <title>A genome reference for cultivated species of the human gut microbiota.</title>
        <authorList>
            <person name="Zou Y."/>
            <person name="Xue W."/>
            <person name="Luo G."/>
        </authorList>
    </citation>
    <scope>NUCLEOTIDE SEQUENCE [LARGE SCALE GENOMIC DNA]</scope>
    <source>
        <strain evidence="1 2">AM25-21AC</strain>
    </source>
</reference>
<evidence type="ECO:0000313" key="1">
    <source>
        <dbReference type="EMBL" id="RHF51451.1"/>
    </source>
</evidence>
<dbReference type="RefSeq" id="WP_118176081.1">
    <property type="nucleotide sequence ID" value="NZ_JAQEAO010000001.1"/>
</dbReference>
<name>A0A414NWD3_9FIRM</name>
<evidence type="ECO:0000313" key="2">
    <source>
        <dbReference type="Proteomes" id="UP000283442"/>
    </source>
</evidence>
<proteinExistence type="predicted"/>
<dbReference type="AlphaFoldDB" id="A0A414NWD3"/>
<protein>
    <submittedName>
        <fullName evidence="1">Uncharacterized protein</fullName>
    </submittedName>
</protein>
<organism evidence="1 2">
    <name type="scientific">Mitsuokella multacida</name>
    <dbReference type="NCBI Taxonomy" id="52226"/>
    <lineage>
        <taxon>Bacteria</taxon>
        <taxon>Bacillati</taxon>
        <taxon>Bacillota</taxon>
        <taxon>Negativicutes</taxon>
        <taxon>Selenomonadales</taxon>
        <taxon>Selenomonadaceae</taxon>
        <taxon>Mitsuokella</taxon>
    </lineage>
</organism>
<comment type="caution">
    <text evidence="1">The sequence shown here is derived from an EMBL/GenBank/DDBJ whole genome shotgun (WGS) entry which is preliminary data.</text>
</comment>
<sequence length="210" mass="23373">MATKKVESKIEIPAMDFRMATLHVVGDSPLIVHAWSEKAKRMMLEKQMKKATKGKEVRDPFAEFLDSLYWLSERPADVTPENFSEVAKTAKFGFPALAFKAAAIDAAYQQGLIEKKTTLRGAILVIGEMAEIRGSIPVMREDMCRIGQGSADLRYRGEFKEWETDLTVRYNAGAVSLEQIVNAFTAGGFACGVGEWRPAKDGNFGMFHIE</sequence>
<accession>A0A414NWD3</accession>